<dbReference type="InterPro" id="IPR009283">
    <property type="entry name" value="Apyrase"/>
</dbReference>
<dbReference type="SUPFAM" id="SSF101887">
    <property type="entry name" value="Apyrase"/>
    <property type="match status" value="2"/>
</dbReference>
<keyword evidence="8" id="KW-1185">Reference proteome</keyword>
<dbReference type="PANTHER" id="PTHR13023:SF3">
    <property type="entry name" value="SOLUBLE CALCIUM-ACTIVATED NUCLEOTIDASE 1"/>
    <property type="match status" value="1"/>
</dbReference>
<protein>
    <submittedName>
        <fullName evidence="9">Soluble calcium-activated nucleotidase 1 (inferred by orthology to a human protein)</fullName>
    </submittedName>
</protein>
<evidence type="ECO:0000256" key="3">
    <source>
        <dbReference type="ARBA" id="ARBA00022801"/>
    </source>
</evidence>
<dbReference type="GO" id="GO:0004382">
    <property type="term" value="F:GDP phosphatase activity"/>
    <property type="evidence" value="ECO:0007669"/>
    <property type="project" value="TreeGrafter"/>
</dbReference>
<name>A0A0N4YPP1_NIPBR</name>
<evidence type="ECO:0000256" key="6">
    <source>
        <dbReference type="PIRSR" id="PIRSR609283-1"/>
    </source>
</evidence>
<reference evidence="9" key="1">
    <citation type="submission" date="2017-02" db="UniProtKB">
        <authorList>
            <consortium name="WormBaseParasite"/>
        </authorList>
    </citation>
    <scope>IDENTIFICATION</scope>
</reference>
<dbReference type="WBParaSite" id="NBR_0001921201-mRNA-1">
    <property type="protein sequence ID" value="NBR_0001921201-mRNA-1"/>
    <property type="gene ID" value="NBR_0001921201"/>
</dbReference>
<feature type="binding site" evidence="6">
    <location>
        <position position="74"/>
    </location>
    <ligand>
        <name>Ca(2+)</name>
        <dbReference type="ChEBI" id="CHEBI:29108"/>
    </ligand>
</feature>
<comment type="cofactor">
    <cofactor evidence="1 6">
        <name>Ca(2+)</name>
        <dbReference type="ChEBI" id="CHEBI:29108"/>
    </cofactor>
</comment>
<dbReference type="GO" id="GO:0030166">
    <property type="term" value="P:proteoglycan biosynthetic process"/>
    <property type="evidence" value="ECO:0007669"/>
    <property type="project" value="TreeGrafter"/>
</dbReference>
<organism evidence="9">
    <name type="scientific">Nippostrongylus brasiliensis</name>
    <name type="common">Rat hookworm</name>
    <dbReference type="NCBI Taxonomy" id="27835"/>
    <lineage>
        <taxon>Eukaryota</taxon>
        <taxon>Metazoa</taxon>
        <taxon>Ecdysozoa</taxon>
        <taxon>Nematoda</taxon>
        <taxon>Chromadorea</taxon>
        <taxon>Rhabditida</taxon>
        <taxon>Rhabditina</taxon>
        <taxon>Rhabditomorpha</taxon>
        <taxon>Strongyloidea</taxon>
        <taxon>Heligmosomidae</taxon>
        <taxon>Nippostrongylus</taxon>
    </lineage>
</organism>
<keyword evidence="3" id="KW-0378">Hydrolase</keyword>
<proteinExistence type="inferred from homology"/>
<dbReference type="PANTHER" id="PTHR13023">
    <property type="entry name" value="APYRASE"/>
    <property type="match status" value="1"/>
</dbReference>
<evidence type="ECO:0000256" key="1">
    <source>
        <dbReference type="ARBA" id="ARBA00001913"/>
    </source>
</evidence>
<evidence type="ECO:0000313" key="8">
    <source>
        <dbReference type="Proteomes" id="UP000271162"/>
    </source>
</evidence>
<dbReference type="Gene3D" id="2.120.10.100">
    <property type="entry name" value="Apyrase"/>
    <property type="match status" value="2"/>
</dbReference>
<feature type="binding site" evidence="6">
    <location>
        <position position="73"/>
    </location>
    <ligand>
        <name>Ca(2+)</name>
        <dbReference type="ChEBI" id="CHEBI:29108"/>
    </ligand>
</feature>
<comment type="similarity">
    <text evidence="5">Belongs to the apyrase family.</text>
</comment>
<dbReference type="OMA" id="TEGFKCE"/>
<dbReference type="Proteomes" id="UP000271162">
    <property type="component" value="Unassembled WGS sequence"/>
</dbReference>
<dbReference type="AlphaFoldDB" id="A0A0N4YPP1"/>
<feature type="binding site" evidence="6">
    <location>
        <position position="120"/>
    </location>
    <ligand>
        <name>Ca(2+)</name>
        <dbReference type="ChEBI" id="CHEBI:29108"/>
    </ligand>
</feature>
<dbReference type="GO" id="GO:0005509">
    <property type="term" value="F:calcium ion binding"/>
    <property type="evidence" value="ECO:0007669"/>
    <property type="project" value="InterPro"/>
</dbReference>
<feature type="binding site" evidence="6">
    <location>
        <position position="298"/>
    </location>
    <ligand>
        <name>Ca(2+)</name>
        <dbReference type="ChEBI" id="CHEBI:29108"/>
    </ligand>
</feature>
<dbReference type="InterPro" id="IPR036258">
    <property type="entry name" value="Apyrase_sf"/>
</dbReference>
<gene>
    <name evidence="7" type="ORF">NBR_LOCUS19213</name>
</gene>
<evidence type="ECO:0000256" key="2">
    <source>
        <dbReference type="ARBA" id="ARBA00022723"/>
    </source>
</evidence>
<dbReference type="GO" id="GO:0045134">
    <property type="term" value="F:UDP phosphatase activity"/>
    <property type="evidence" value="ECO:0007669"/>
    <property type="project" value="TreeGrafter"/>
</dbReference>
<dbReference type="EMBL" id="UYSL01023984">
    <property type="protein sequence ID" value="VDL82942.1"/>
    <property type="molecule type" value="Genomic_DNA"/>
</dbReference>
<dbReference type="Pfam" id="PF06079">
    <property type="entry name" value="Apyrase"/>
    <property type="match status" value="1"/>
</dbReference>
<reference evidence="7 8" key="2">
    <citation type="submission" date="2018-11" db="EMBL/GenBank/DDBJ databases">
        <authorList>
            <consortium name="Pathogen Informatics"/>
        </authorList>
    </citation>
    <scope>NUCLEOTIDE SEQUENCE [LARGE SCALE GENOMIC DNA]</scope>
</reference>
<evidence type="ECO:0000313" key="7">
    <source>
        <dbReference type="EMBL" id="VDL82942.1"/>
    </source>
</evidence>
<evidence type="ECO:0000313" key="9">
    <source>
        <dbReference type="WBParaSite" id="NBR_0001921201-mRNA-1"/>
    </source>
</evidence>
<evidence type="ECO:0000256" key="5">
    <source>
        <dbReference type="ARBA" id="ARBA00025738"/>
    </source>
</evidence>
<keyword evidence="4 6" id="KW-0106">Calcium</keyword>
<feature type="binding site" evidence="6">
    <location>
        <position position="351"/>
    </location>
    <ligand>
        <name>Ca(2+)</name>
        <dbReference type="ChEBI" id="CHEBI:29108"/>
    </ligand>
</feature>
<dbReference type="STRING" id="27835.A0A0N4YPP1"/>
<keyword evidence="2 6" id="KW-0479">Metal-binding</keyword>
<sequence length="356" mass="40913">MNPDGSTENILHIVTDSDRESAADDGKTWQALIRQGKLRLSKDRRKAKIKWDLWADHNLAGKLNIKSRGMELSELTVFHGRVLTVDDRTGMVYEIRGNDAIPWVFLNSGPGNTTEGFKAEWMTIKDDLLYVGSHGNEWRGPNGEVVHENNMWVKTISRSGAVKHHDWRKIFDKIRNACGIRKPGYLTHEAVQYSEIRKTWFFLPRKASKTAYDEPADERKGTNFLIVGDRHLKRFRAIKYSEIRKTWFFLPRKASKTAYDEPADERKGTNFLIVGDQHLKRFRAIKIGRLTDPTRGFSAFDFVPGTDDFLIAALKTREVAEEPLTTYFTVFDINGKVILADEEIEGNLKFEGLFFV</sequence>
<feature type="binding site" evidence="6">
    <location>
        <position position="189"/>
    </location>
    <ligand>
        <name>Ca(2+)</name>
        <dbReference type="ChEBI" id="CHEBI:29108"/>
    </ligand>
</feature>
<evidence type="ECO:0000256" key="4">
    <source>
        <dbReference type="ARBA" id="ARBA00022837"/>
    </source>
</evidence>
<accession>A0A0N4YPP1</accession>